<dbReference type="AlphaFoldDB" id="A0A4Q8QJ69"/>
<feature type="domain" description="ABC3 transporter permease C-terminal" evidence="7">
    <location>
        <begin position="690"/>
        <end position="803"/>
    </location>
</feature>
<evidence type="ECO:0000313" key="9">
    <source>
        <dbReference type="EMBL" id="TAI48509.1"/>
    </source>
</evidence>
<feature type="transmembrane region" description="Helical" evidence="6">
    <location>
        <begin position="739"/>
        <end position="758"/>
    </location>
</feature>
<keyword evidence="5 6" id="KW-0472">Membrane</keyword>
<feature type="transmembrane region" description="Helical" evidence="6">
    <location>
        <begin position="687"/>
        <end position="711"/>
    </location>
</feature>
<dbReference type="GO" id="GO:0005886">
    <property type="term" value="C:plasma membrane"/>
    <property type="evidence" value="ECO:0007669"/>
    <property type="project" value="UniProtKB-SubCell"/>
</dbReference>
<feature type="domain" description="MacB-like periplasmic core" evidence="8">
    <location>
        <begin position="448"/>
        <end position="617"/>
    </location>
</feature>
<accession>A0A4Q8QJ69</accession>
<evidence type="ECO:0000256" key="1">
    <source>
        <dbReference type="ARBA" id="ARBA00004651"/>
    </source>
</evidence>
<dbReference type="Pfam" id="PF02687">
    <property type="entry name" value="FtsX"/>
    <property type="match status" value="2"/>
</dbReference>
<dbReference type="Pfam" id="PF12704">
    <property type="entry name" value="MacB_PCD"/>
    <property type="match status" value="2"/>
</dbReference>
<name>A0A4Q8QJ69_9FLAO</name>
<dbReference type="InterPro" id="IPR025857">
    <property type="entry name" value="MacB_PCD"/>
</dbReference>
<reference evidence="9 10" key="1">
    <citation type="submission" date="2019-02" db="EMBL/GenBank/DDBJ databases">
        <title>Draft genome sequence of Muricauda sp. 176CP4-71.</title>
        <authorList>
            <person name="Park J.-S."/>
        </authorList>
    </citation>
    <scope>NUCLEOTIDE SEQUENCE [LARGE SCALE GENOMIC DNA]</scope>
    <source>
        <strain evidence="9 10">176CP4-71</strain>
    </source>
</reference>
<feature type="transmembrane region" description="Helical" evidence="6">
    <location>
        <begin position="343"/>
        <end position="370"/>
    </location>
</feature>
<evidence type="ECO:0000256" key="2">
    <source>
        <dbReference type="ARBA" id="ARBA00022475"/>
    </source>
</evidence>
<dbReference type="PANTHER" id="PTHR30572:SF18">
    <property type="entry name" value="ABC-TYPE MACROLIDE FAMILY EXPORT SYSTEM PERMEASE COMPONENT 2"/>
    <property type="match status" value="1"/>
</dbReference>
<comment type="caution">
    <text evidence="9">The sequence shown here is derived from an EMBL/GenBank/DDBJ whole genome shotgun (WGS) entry which is preliminary data.</text>
</comment>
<feature type="transmembrane region" description="Helical" evidence="6">
    <location>
        <begin position="390"/>
        <end position="417"/>
    </location>
</feature>
<proteinExistence type="predicted"/>
<dbReference type="EMBL" id="SGIU01000001">
    <property type="protein sequence ID" value="TAI48509.1"/>
    <property type="molecule type" value="Genomic_DNA"/>
</dbReference>
<sequence>MLKNYIRLARRNLLKNKGFTVINIIGLSIGLACFIAIAMYVADELSYDQYNEKADRIYRVNSDLRFGGTDLNMAVSADPMGQTLKNDYPEVEEYVRFYNSSGSKLIKKGNEFIKEERVTHVDSTLFSVFTLPAIIGNLKTALNEPNTVVVTQSTAERYFGGANDAIGQVLETDDDQDIPYKITAVIEDIPKNSHFNFDFFFSMHNVDYPFGNFLSHNFHTYVLMRPGTNYKVFNQNFEQIIQTYILPQASEYMQIDSMEEFEKGGNRLEYSLIPLTDIHLYSSRGVEMGVNGNIQYVYIFSAVALFILLIACINFINLTTARSSGRAKEVGIRKVLGTKRKSLIYGFLVESISITFLALFFALIMVWLSLGWFNTLAGKEMSISMLLHPFSLIPLLMLPFVVGTLAGIYPAFFLSAFRPLTVLKGKMTSGHKKNNLRNFLVGFQFTTSIALIIATLVIYKQLNYIQTTQVGFDKDQVLIVDNSGIPNPSRVTLRKEIEQQNGIKSTSFAGYLPVSNSSRSDSSFSTEAVMTESNGFNMQNWRIDYDYISTLGMEIIEGRNFSSQFGTDSTAIIINESAAKLAGFDRPIGKKLYTADRDNNPLVYTVIGIVKNFNFSSLRQNIGPVSLRLGNNSWRTAYRLQTSDIAGMIASIKDKYKDVAPEMPFNYSFLDESFDTMYHQERRVGKVALTFAFLAILIACLGLFGLATYIAEQRTKEIGIRKVLGSSVSRIVTMLSKDFLKLVLISFGIAVPIAWWAMEGWLQDFAFRVDLSWWIFAITGLSSMLIALLTLSLQTIRAAMANPVNCLRTE</sequence>
<keyword evidence="10" id="KW-1185">Reference proteome</keyword>
<evidence type="ECO:0000259" key="8">
    <source>
        <dbReference type="Pfam" id="PF12704"/>
    </source>
</evidence>
<dbReference type="InterPro" id="IPR050250">
    <property type="entry name" value="Macrolide_Exporter_MacB"/>
</dbReference>
<keyword evidence="2" id="KW-1003">Cell membrane</keyword>
<dbReference type="PANTHER" id="PTHR30572">
    <property type="entry name" value="MEMBRANE COMPONENT OF TRANSPORTER-RELATED"/>
    <property type="match status" value="1"/>
</dbReference>
<feature type="domain" description="ABC3 transporter permease C-terminal" evidence="7">
    <location>
        <begin position="302"/>
        <end position="415"/>
    </location>
</feature>
<protein>
    <submittedName>
        <fullName evidence="9">FtsX-like permease family protein</fullName>
    </submittedName>
</protein>
<keyword evidence="3 6" id="KW-0812">Transmembrane</keyword>
<feature type="transmembrane region" description="Helical" evidence="6">
    <location>
        <begin position="773"/>
        <end position="793"/>
    </location>
</feature>
<comment type="subcellular location">
    <subcellularLocation>
        <location evidence="1">Cell membrane</location>
        <topology evidence="1">Multi-pass membrane protein</topology>
    </subcellularLocation>
</comment>
<evidence type="ECO:0000256" key="3">
    <source>
        <dbReference type="ARBA" id="ARBA00022692"/>
    </source>
</evidence>
<dbReference type="PROSITE" id="PS51257">
    <property type="entry name" value="PROKAR_LIPOPROTEIN"/>
    <property type="match status" value="1"/>
</dbReference>
<dbReference type="RefSeq" id="WP_130608664.1">
    <property type="nucleotide sequence ID" value="NZ_SGIU01000001.1"/>
</dbReference>
<dbReference type="InterPro" id="IPR003838">
    <property type="entry name" value="ABC3_permease_C"/>
</dbReference>
<keyword evidence="4 6" id="KW-1133">Transmembrane helix</keyword>
<evidence type="ECO:0000256" key="5">
    <source>
        <dbReference type="ARBA" id="ARBA00023136"/>
    </source>
</evidence>
<evidence type="ECO:0000313" key="10">
    <source>
        <dbReference type="Proteomes" id="UP000291981"/>
    </source>
</evidence>
<feature type="domain" description="MacB-like periplasmic core" evidence="8">
    <location>
        <begin position="20"/>
        <end position="238"/>
    </location>
</feature>
<evidence type="ECO:0000259" key="7">
    <source>
        <dbReference type="Pfam" id="PF02687"/>
    </source>
</evidence>
<dbReference type="Proteomes" id="UP000291981">
    <property type="component" value="Unassembled WGS sequence"/>
</dbReference>
<gene>
    <name evidence="9" type="ORF">EW142_01510</name>
</gene>
<feature type="transmembrane region" description="Helical" evidence="6">
    <location>
        <begin position="438"/>
        <end position="459"/>
    </location>
</feature>
<dbReference type="GO" id="GO:0022857">
    <property type="term" value="F:transmembrane transporter activity"/>
    <property type="evidence" value="ECO:0007669"/>
    <property type="project" value="TreeGrafter"/>
</dbReference>
<dbReference type="OrthoDB" id="8740261at2"/>
<evidence type="ECO:0000256" key="6">
    <source>
        <dbReference type="SAM" id="Phobius"/>
    </source>
</evidence>
<organism evidence="9 10">
    <name type="scientific">Flagellimonas allohymeniacidonis</name>
    <dbReference type="NCBI Taxonomy" id="2517819"/>
    <lineage>
        <taxon>Bacteria</taxon>
        <taxon>Pseudomonadati</taxon>
        <taxon>Bacteroidota</taxon>
        <taxon>Flavobacteriia</taxon>
        <taxon>Flavobacteriales</taxon>
        <taxon>Flavobacteriaceae</taxon>
        <taxon>Flagellimonas</taxon>
    </lineage>
</organism>
<feature type="transmembrane region" description="Helical" evidence="6">
    <location>
        <begin position="21"/>
        <end position="42"/>
    </location>
</feature>
<feature type="transmembrane region" description="Helical" evidence="6">
    <location>
        <begin position="296"/>
        <end position="318"/>
    </location>
</feature>
<evidence type="ECO:0000256" key="4">
    <source>
        <dbReference type="ARBA" id="ARBA00022989"/>
    </source>
</evidence>